<accession>A0A433TGV1</accession>
<feature type="region of interest" description="Disordered" evidence="1">
    <location>
        <begin position="50"/>
        <end position="73"/>
    </location>
</feature>
<protein>
    <recommendedName>
        <fullName evidence="4">Ubiquitin-like domain-containing protein</fullName>
    </recommendedName>
</protein>
<evidence type="ECO:0000256" key="1">
    <source>
        <dbReference type="SAM" id="MobiDB-lite"/>
    </source>
</evidence>
<reference evidence="2 3" key="1">
    <citation type="submission" date="2019-01" db="EMBL/GenBank/DDBJ databases">
        <title>A draft genome assembly of the solar-powered sea slug Elysia chlorotica.</title>
        <authorList>
            <person name="Cai H."/>
            <person name="Li Q."/>
            <person name="Fang X."/>
            <person name="Li J."/>
            <person name="Curtis N.E."/>
            <person name="Altenburger A."/>
            <person name="Shibata T."/>
            <person name="Feng M."/>
            <person name="Maeda T."/>
            <person name="Schwartz J.A."/>
            <person name="Shigenobu S."/>
            <person name="Lundholm N."/>
            <person name="Nishiyama T."/>
            <person name="Yang H."/>
            <person name="Hasebe M."/>
            <person name="Li S."/>
            <person name="Pierce S.K."/>
            <person name="Wang J."/>
        </authorList>
    </citation>
    <scope>NUCLEOTIDE SEQUENCE [LARGE SCALE GENOMIC DNA]</scope>
    <source>
        <strain evidence="2">EC2010</strain>
        <tissue evidence="2">Whole organism of an adult</tissue>
    </source>
</reference>
<comment type="caution">
    <text evidence="2">The sequence shown here is derived from an EMBL/GenBank/DDBJ whole genome shotgun (WGS) entry which is preliminary data.</text>
</comment>
<keyword evidence="3" id="KW-1185">Reference proteome</keyword>
<proteinExistence type="predicted"/>
<dbReference type="EMBL" id="RQTK01000372">
    <property type="protein sequence ID" value="RUS80800.1"/>
    <property type="molecule type" value="Genomic_DNA"/>
</dbReference>
<name>A0A433TGV1_ELYCH</name>
<evidence type="ECO:0008006" key="4">
    <source>
        <dbReference type="Google" id="ProtNLM"/>
    </source>
</evidence>
<gene>
    <name evidence="2" type="ORF">EGW08_011421</name>
</gene>
<dbReference type="OrthoDB" id="9999810at2759"/>
<dbReference type="AlphaFoldDB" id="A0A433TGV1"/>
<organism evidence="2 3">
    <name type="scientific">Elysia chlorotica</name>
    <name type="common">Eastern emerald elysia</name>
    <name type="synonym">Sea slug</name>
    <dbReference type="NCBI Taxonomy" id="188477"/>
    <lineage>
        <taxon>Eukaryota</taxon>
        <taxon>Metazoa</taxon>
        <taxon>Spiralia</taxon>
        <taxon>Lophotrochozoa</taxon>
        <taxon>Mollusca</taxon>
        <taxon>Gastropoda</taxon>
        <taxon>Heterobranchia</taxon>
        <taxon>Euthyneura</taxon>
        <taxon>Panpulmonata</taxon>
        <taxon>Sacoglossa</taxon>
        <taxon>Placobranchoidea</taxon>
        <taxon>Plakobranchidae</taxon>
        <taxon>Elysia</taxon>
    </lineage>
</organism>
<dbReference type="Proteomes" id="UP000271974">
    <property type="component" value="Unassembled WGS sequence"/>
</dbReference>
<evidence type="ECO:0000313" key="2">
    <source>
        <dbReference type="EMBL" id="RUS80800.1"/>
    </source>
</evidence>
<evidence type="ECO:0000313" key="3">
    <source>
        <dbReference type="Proteomes" id="UP000271974"/>
    </source>
</evidence>
<sequence length="267" mass="30070">MGAGAGKGSVGVPINPRVQYAKGLEKREQKHILVDAPVLVDVDHGSVRYRQPGGTPLQKVKGKEKPYENENPVGLSNKENYFYHARLKDFGPDISKENEDPFKLYYVLKGPTAAMQKKLYYVYGQGWGGRDGLRLKPSESVGLGKDYSWSSSRQPNSLYYRLDFDSDGSQLEVKTEEDNMISDLKSTPDKSKIKMNLNAEERVREVKSRLAIRLLKRPTDIHVAFDNKELRDEDVVMDLKPQAPESDANETPTELKDSCSVVFTLVT</sequence>